<sequence length="88" mass="10608">MKFDRKYPNAQHGQTFLFEPGIIIYFDTIRKCEYCKEETHFVEASFECGMCSEECNDKLNEEFWERVRKLDKILENTNRDIKDESVQV</sequence>
<organism evidence="1">
    <name type="scientific">viral metagenome</name>
    <dbReference type="NCBI Taxonomy" id="1070528"/>
    <lineage>
        <taxon>unclassified sequences</taxon>
        <taxon>metagenomes</taxon>
        <taxon>organismal metagenomes</taxon>
    </lineage>
</organism>
<proteinExistence type="predicted"/>
<reference evidence="1" key="1">
    <citation type="submission" date="2020-03" db="EMBL/GenBank/DDBJ databases">
        <title>The deep terrestrial virosphere.</title>
        <authorList>
            <person name="Holmfeldt K."/>
            <person name="Nilsson E."/>
            <person name="Simone D."/>
            <person name="Lopez-Fernandez M."/>
            <person name="Wu X."/>
            <person name="de Brujin I."/>
            <person name="Lundin D."/>
            <person name="Andersson A."/>
            <person name="Bertilsson S."/>
            <person name="Dopson M."/>
        </authorList>
    </citation>
    <scope>NUCLEOTIDE SEQUENCE</scope>
    <source>
        <strain evidence="1">MM415B01436</strain>
    </source>
</reference>
<accession>A0A6M3IM39</accession>
<protein>
    <submittedName>
        <fullName evidence="1">Uncharacterized protein</fullName>
    </submittedName>
</protein>
<dbReference type="AlphaFoldDB" id="A0A6M3IM39"/>
<evidence type="ECO:0000313" key="1">
    <source>
        <dbReference type="EMBL" id="QJA58576.1"/>
    </source>
</evidence>
<name>A0A6M3IM39_9ZZZZ</name>
<dbReference type="EMBL" id="MT141330">
    <property type="protein sequence ID" value="QJA58576.1"/>
    <property type="molecule type" value="Genomic_DNA"/>
</dbReference>
<gene>
    <name evidence="1" type="ORF">MM415B01436_0010</name>
</gene>